<proteinExistence type="predicted"/>
<feature type="compositionally biased region" description="Low complexity" evidence="1">
    <location>
        <begin position="11"/>
        <end position="28"/>
    </location>
</feature>
<name>A0A409XWY8_9AGAR</name>
<comment type="caution">
    <text evidence="2">The sequence shown here is derived from an EMBL/GenBank/DDBJ whole genome shotgun (WGS) entry which is preliminary data.</text>
</comment>
<feature type="compositionally biased region" description="Basic and acidic residues" evidence="1">
    <location>
        <begin position="55"/>
        <end position="86"/>
    </location>
</feature>
<dbReference type="AlphaFoldDB" id="A0A409XWY8"/>
<dbReference type="InParanoid" id="A0A409XWY8"/>
<organism evidence="2 3">
    <name type="scientific">Gymnopilus dilepis</name>
    <dbReference type="NCBI Taxonomy" id="231916"/>
    <lineage>
        <taxon>Eukaryota</taxon>
        <taxon>Fungi</taxon>
        <taxon>Dikarya</taxon>
        <taxon>Basidiomycota</taxon>
        <taxon>Agaricomycotina</taxon>
        <taxon>Agaricomycetes</taxon>
        <taxon>Agaricomycetidae</taxon>
        <taxon>Agaricales</taxon>
        <taxon>Agaricineae</taxon>
        <taxon>Hymenogastraceae</taxon>
        <taxon>Gymnopilus</taxon>
    </lineage>
</organism>
<sequence>MSKSTSPQPPAQGSYAHGASSSAASSSGTPVPEGRSKSKSPGVKPPNVFSNDGSFLDRIRRSMQEEEDKKKEKEALERKKQFADRFRNRKKRPAPPLDPPSNSDVTPEDEQENPTKKLKVEDGEGPSEGNSAPSDANDNDKRTNAQGATRADSAPDSNATAEYRKEVDSYSGSLKDSGTGVRPLVK</sequence>
<accession>A0A409XWY8</accession>
<protein>
    <submittedName>
        <fullName evidence="2">Uncharacterized protein</fullName>
    </submittedName>
</protein>
<evidence type="ECO:0000313" key="2">
    <source>
        <dbReference type="EMBL" id="PPQ95280.1"/>
    </source>
</evidence>
<evidence type="ECO:0000256" key="1">
    <source>
        <dbReference type="SAM" id="MobiDB-lite"/>
    </source>
</evidence>
<reference evidence="2 3" key="1">
    <citation type="journal article" date="2018" name="Evol. Lett.">
        <title>Horizontal gene cluster transfer increased hallucinogenic mushroom diversity.</title>
        <authorList>
            <person name="Reynolds H.T."/>
            <person name="Vijayakumar V."/>
            <person name="Gluck-Thaler E."/>
            <person name="Korotkin H.B."/>
            <person name="Matheny P.B."/>
            <person name="Slot J.C."/>
        </authorList>
    </citation>
    <scope>NUCLEOTIDE SEQUENCE [LARGE SCALE GENOMIC DNA]</scope>
    <source>
        <strain evidence="2 3">SRW20</strain>
    </source>
</reference>
<dbReference type="OrthoDB" id="5544050at2759"/>
<feature type="region of interest" description="Disordered" evidence="1">
    <location>
        <begin position="1"/>
        <end position="186"/>
    </location>
</feature>
<evidence type="ECO:0000313" key="3">
    <source>
        <dbReference type="Proteomes" id="UP000284706"/>
    </source>
</evidence>
<gene>
    <name evidence="2" type="ORF">CVT26_014854</name>
</gene>
<keyword evidence="3" id="KW-1185">Reference proteome</keyword>
<feature type="compositionally biased region" description="Basic and acidic residues" evidence="1">
    <location>
        <begin position="113"/>
        <end position="122"/>
    </location>
</feature>
<dbReference type="Proteomes" id="UP000284706">
    <property type="component" value="Unassembled WGS sequence"/>
</dbReference>
<dbReference type="EMBL" id="NHYE01001430">
    <property type="protein sequence ID" value="PPQ95280.1"/>
    <property type="molecule type" value="Genomic_DNA"/>
</dbReference>